<keyword evidence="1" id="KW-0805">Transcription regulation</keyword>
<protein>
    <submittedName>
        <fullName evidence="6">Transcriptional regulator, TetR family</fullName>
    </submittedName>
</protein>
<dbReference type="OrthoDB" id="3237195at2"/>
<sequence length="208" mass="22944">MPQPKQERALHTRSRIIRAAAEVFNEYNFAEASLSKIVSRAGVTMGAIYFHFSSKEELAKAVMSEQAADMPLPHGEDGLQKLIDITIDMAHQLQHNVLLRAGVRLAVEQGAFGVADDAAYVLWIERLREQLVAASERGELLSGIEVDEFARVLVGAYTGTQLLSQITTGHTDLPERITNLWRYLLPGVATPGVISQLRLGPRTAEQEL</sequence>
<evidence type="ECO:0000256" key="4">
    <source>
        <dbReference type="PROSITE-ProRule" id="PRU00335"/>
    </source>
</evidence>
<dbReference type="PRINTS" id="PR00455">
    <property type="entry name" value="HTHTETR"/>
</dbReference>
<name>A0A1H0RHB3_9ACTN</name>
<evidence type="ECO:0000313" key="7">
    <source>
        <dbReference type="Proteomes" id="UP000199497"/>
    </source>
</evidence>
<dbReference type="InterPro" id="IPR009057">
    <property type="entry name" value="Homeodomain-like_sf"/>
</dbReference>
<feature type="DNA-binding region" description="H-T-H motif" evidence="4">
    <location>
        <begin position="33"/>
        <end position="52"/>
    </location>
</feature>
<keyword evidence="3" id="KW-0804">Transcription</keyword>
<keyword evidence="7" id="KW-1185">Reference proteome</keyword>
<dbReference type="InterPro" id="IPR047923">
    <property type="entry name" value="ArpA-like"/>
</dbReference>
<accession>A0A1H0RHB3</accession>
<dbReference type="Gene3D" id="1.10.357.10">
    <property type="entry name" value="Tetracycline Repressor, domain 2"/>
    <property type="match status" value="1"/>
</dbReference>
<dbReference type="InterPro" id="IPR036271">
    <property type="entry name" value="Tet_transcr_reg_TetR-rel_C_sf"/>
</dbReference>
<dbReference type="RefSeq" id="WP_092598604.1">
    <property type="nucleotide sequence ID" value="NZ_FNJR01000003.1"/>
</dbReference>
<dbReference type="InterPro" id="IPR001647">
    <property type="entry name" value="HTH_TetR"/>
</dbReference>
<reference evidence="7" key="1">
    <citation type="submission" date="2016-10" db="EMBL/GenBank/DDBJ databases">
        <authorList>
            <person name="Varghese N."/>
            <person name="Submissions S."/>
        </authorList>
    </citation>
    <scope>NUCLEOTIDE SEQUENCE [LARGE SCALE GENOMIC DNA]</scope>
    <source>
        <strain evidence="7">DSM 46732</strain>
    </source>
</reference>
<evidence type="ECO:0000313" key="6">
    <source>
        <dbReference type="EMBL" id="SDP28416.1"/>
    </source>
</evidence>
<dbReference type="Pfam" id="PF21935">
    <property type="entry name" value="TetR_C_45"/>
    <property type="match status" value="1"/>
</dbReference>
<dbReference type="SUPFAM" id="SSF48498">
    <property type="entry name" value="Tetracyclin repressor-like, C-terminal domain"/>
    <property type="match status" value="1"/>
</dbReference>
<organism evidence="6 7">
    <name type="scientific">Actinopolyspora xinjiangensis</name>
    <dbReference type="NCBI Taxonomy" id="405564"/>
    <lineage>
        <taxon>Bacteria</taxon>
        <taxon>Bacillati</taxon>
        <taxon>Actinomycetota</taxon>
        <taxon>Actinomycetes</taxon>
        <taxon>Actinopolysporales</taxon>
        <taxon>Actinopolysporaceae</taxon>
        <taxon>Actinopolyspora</taxon>
    </lineage>
</organism>
<dbReference type="GO" id="GO:0003700">
    <property type="term" value="F:DNA-binding transcription factor activity"/>
    <property type="evidence" value="ECO:0007669"/>
    <property type="project" value="TreeGrafter"/>
</dbReference>
<dbReference type="InterPro" id="IPR054126">
    <property type="entry name" value="CprB_TetR_C"/>
</dbReference>
<dbReference type="PANTHER" id="PTHR30055">
    <property type="entry name" value="HTH-TYPE TRANSCRIPTIONAL REGULATOR RUTR"/>
    <property type="match status" value="1"/>
</dbReference>
<dbReference type="InterPro" id="IPR050109">
    <property type="entry name" value="HTH-type_TetR-like_transc_reg"/>
</dbReference>
<dbReference type="PROSITE" id="PS50977">
    <property type="entry name" value="HTH_TETR_2"/>
    <property type="match status" value="1"/>
</dbReference>
<keyword evidence="2 4" id="KW-0238">DNA-binding</keyword>
<dbReference type="SUPFAM" id="SSF46689">
    <property type="entry name" value="Homeodomain-like"/>
    <property type="match status" value="1"/>
</dbReference>
<evidence type="ECO:0000256" key="1">
    <source>
        <dbReference type="ARBA" id="ARBA00023015"/>
    </source>
</evidence>
<dbReference type="EMBL" id="FNJR01000003">
    <property type="protein sequence ID" value="SDP28416.1"/>
    <property type="molecule type" value="Genomic_DNA"/>
</dbReference>
<proteinExistence type="predicted"/>
<feature type="domain" description="HTH tetR-type" evidence="5">
    <location>
        <begin position="10"/>
        <end position="70"/>
    </location>
</feature>
<dbReference type="Proteomes" id="UP000199497">
    <property type="component" value="Unassembled WGS sequence"/>
</dbReference>
<dbReference type="GO" id="GO:0000976">
    <property type="term" value="F:transcription cis-regulatory region binding"/>
    <property type="evidence" value="ECO:0007669"/>
    <property type="project" value="TreeGrafter"/>
</dbReference>
<evidence type="ECO:0000256" key="3">
    <source>
        <dbReference type="ARBA" id="ARBA00023163"/>
    </source>
</evidence>
<dbReference type="NCBIfam" id="NF041196">
    <property type="entry name" value="ScbR_bind_reg"/>
    <property type="match status" value="1"/>
</dbReference>
<evidence type="ECO:0000259" key="5">
    <source>
        <dbReference type="PROSITE" id="PS50977"/>
    </source>
</evidence>
<gene>
    <name evidence="6" type="ORF">SAMN04487905_10347</name>
</gene>
<dbReference type="STRING" id="405564.SAMN04487905_10347"/>
<dbReference type="AlphaFoldDB" id="A0A1H0RHB3"/>
<dbReference type="Pfam" id="PF00440">
    <property type="entry name" value="TetR_N"/>
    <property type="match status" value="1"/>
</dbReference>
<dbReference type="PANTHER" id="PTHR30055:SF234">
    <property type="entry name" value="HTH-TYPE TRANSCRIPTIONAL REGULATOR BETI"/>
    <property type="match status" value="1"/>
</dbReference>
<evidence type="ECO:0000256" key="2">
    <source>
        <dbReference type="ARBA" id="ARBA00023125"/>
    </source>
</evidence>